<gene>
    <name evidence="3" type="ORF">SNE35_10170</name>
</gene>
<proteinExistence type="predicted"/>
<dbReference type="Gene3D" id="3.20.20.80">
    <property type="entry name" value="Glycosidases"/>
    <property type="match status" value="1"/>
</dbReference>
<dbReference type="EMBL" id="JAXCLA010000003">
    <property type="protein sequence ID" value="MDY0744874.1"/>
    <property type="molecule type" value="Genomic_DNA"/>
</dbReference>
<protein>
    <submittedName>
        <fullName evidence="3">Family 10 glycosylhydrolase</fullName>
    </submittedName>
</protein>
<evidence type="ECO:0000313" key="4">
    <source>
        <dbReference type="Proteomes" id="UP001285263"/>
    </source>
</evidence>
<keyword evidence="4" id="KW-1185">Reference proteome</keyword>
<evidence type="ECO:0000313" key="3">
    <source>
        <dbReference type="EMBL" id="MDY0744874.1"/>
    </source>
</evidence>
<dbReference type="PROSITE" id="PS51257">
    <property type="entry name" value="PROKAR_LIPOPROTEIN"/>
    <property type="match status" value="1"/>
</dbReference>
<accession>A0ABU5DF22</accession>
<dbReference type="PROSITE" id="PS51318">
    <property type="entry name" value="TAT"/>
    <property type="match status" value="1"/>
</dbReference>
<dbReference type="InterPro" id="IPR006311">
    <property type="entry name" value="TAT_signal"/>
</dbReference>
<name>A0ABU5DF22_9BURK</name>
<evidence type="ECO:0000259" key="2">
    <source>
        <dbReference type="Pfam" id="PF02638"/>
    </source>
</evidence>
<dbReference type="InterPro" id="IPR052177">
    <property type="entry name" value="Divisome_Glycosyl_Hydrolase"/>
</dbReference>
<keyword evidence="1" id="KW-0732">Signal</keyword>
<evidence type="ECO:0000256" key="1">
    <source>
        <dbReference type="ARBA" id="ARBA00022729"/>
    </source>
</evidence>
<dbReference type="PANTHER" id="PTHR43405">
    <property type="entry name" value="GLYCOSYL HYDROLASE DIGH"/>
    <property type="match status" value="1"/>
</dbReference>
<dbReference type="InterPro" id="IPR003790">
    <property type="entry name" value="GHL10"/>
</dbReference>
<dbReference type="RefSeq" id="WP_320422784.1">
    <property type="nucleotide sequence ID" value="NZ_JAXCLA010000003.1"/>
</dbReference>
<dbReference type="SUPFAM" id="SSF51445">
    <property type="entry name" value="(Trans)glycosidases"/>
    <property type="match status" value="1"/>
</dbReference>
<dbReference type="Pfam" id="PF02638">
    <property type="entry name" value="GHL10"/>
    <property type="match status" value="1"/>
</dbReference>
<sequence>MSLLSRRTLLSSALALSACSNLPGRASGPRLQAAPELATLPPAAPREFRAAWVATVANIDWPSRKGLSTAEQQAEMRAILDQAVALKLNAIIFQVRTAADALYDSPLEPWSEYLSGTQGQAPSPYYDPLALWISEAHKRGLELHAWFNPFRARQSSAASPAAEGHVSRTHPAWVKSYGDQLWLDPGEAEAGDHTIAVFQDVLRRYDVDGIHIDDYFYPYPVTESKDSKTEIDFPDEPSWQRYLNGAPSPAGTQGAPRGGVAALGGGPAGGGSGGKLARADWRRQNVSQLVQRIHETVKAAKPWVRFGVSPFGIGKPALRPAGISGYSQYDKLYADVELWLAQGWMDYLVPQLYWSRTMAGQAFGPLLQYWRAQNPQGRHIWAGLYTSRITKDSDPKSWPVDEIVGQIQLQREIAPQTGHVHFSMVALSQNRRGLSDALKAGVYAEPALVPATPWLAGSDDALPAANIYLGSADTEGRLALHVGGSPALQHAVWLRYGERWEFRTGTELSIAAAGLDAIVASALDRVGREGPRSAWKIA</sequence>
<reference evidence="3 4" key="1">
    <citation type="submission" date="2023-11" db="EMBL/GenBank/DDBJ databases">
        <title>Paucibacter sp. nov., isolated from fresh soil in Korea.</title>
        <authorList>
            <person name="Le N.T.T."/>
        </authorList>
    </citation>
    <scope>NUCLEOTIDE SEQUENCE [LARGE SCALE GENOMIC DNA]</scope>
    <source>
        <strain evidence="3 4">R3-3</strain>
    </source>
</reference>
<dbReference type="Proteomes" id="UP001285263">
    <property type="component" value="Unassembled WGS sequence"/>
</dbReference>
<dbReference type="PANTHER" id="PTHR43405:SF1">
    <property type="entry name" value="GLYCOSYL HYDROLASE DIGH"/>
    <property type="match status" value="1"/>
</dbReference>
<comment type="caution">
    <text evidence="3">The sequence shown here is derived from an EMBL/GenBank/DDBJ whole genome shotgun (WGS) entry which is preliminary data.</text>
</comment>
<organism evidence="3 4">
    <name type="scientific">Roseateles agri</name>
    <dbReference type="NCBI Taxonomy" id="3098619"/>
    <lineage>
        <taxon>Bacteria</taxon>
        <taxon>Pseudomonadati</taxon>
        <taxon>Pseudomonadota</taxon>
        <taxon>Betaproteobacteria</taxon>
        <taxon>Burkholderiales</taxon>
        <taxon>Sphaerotilaceae</taxon>
        <taxon>Roseateles</taxon>
    </lineage>
</organism>
<dbReference type="InterPro" id="IPR017853">
    <property type="entry name" value="GH"/>
</dbReference>
<feature type="domain" description="Glycosyl hydrolase-like 10" evidence="2">
    <location>
        <begin position="47"/>
        <end position="391"/>
    </location>
</feature>